<name>A0A9P4TRR1_9PLEO</name>
<dbReference type="EMBL" id="ML986578">
    <property type="protein sequence ID" value="KAF2270893.1"/>
    <property type="molecule type" value="Genomic_DNA"/>
</dbReference>
<evidence type="ECO:0000313" key="1">
    <source>
        <dbReference type="EMBL" id="KAF2270893.1"/>
    </source>
</evidence>
<keyword evidence="2" id="KW-1185">Reference proteome</keyword>
<sequence length="396" mass="45325">MAELKFDQETQPYDLSRQLGIDIEHGCIIIDVGRNEHDQSVYSLKHVSREVELFLLSEAERLSSTTKLYVVGDWNFTFDVSEATEALEEASDPWKVIEKHEESNYYDDTKLTWHKIQTVTREEEEWNQGVATICRVTEKLSGLKEVTWISTLPFTDAVWGVLPTNLTKLVVDIGKPVRLNATDSHREIYISQDGMKPLVHLNKLEELRIFGMRDSFQSIIWETVYNNKSDNKYMRVLDLQMASRPLVREEVWRQAKDVGGLTVAQDEDQSYKGIDGKGILHHSYGHGEYLDDLCMRRARIAANLHETLPLPLWCLRLDGFVVDHLPFELELSQIVLLSCGENCVDAGLRAPKTAEPRNKWGCMVQNAITHCMIDFPAWAGIFDAEGRQLDELGNMV</sequence>
<protein>
    <submittedName>
        <fullName evidence="1">Uncharacterized protein</fullName>
    </submittedName>
</protein>
<dbReference type="Proteomes" id="UP000800093">
    <property type="component" value="Unassembled WGS sequence"/>
</dbReference>
<dbReference type="OrthoDB" id="5368934at2759"/>
<gene>
    <name evidence="1" type="ORF">CC78DRAFT_573254</name>
</gene>
<proteinExistence type="predicted"/>
<organism evidence="1 2">
    <name type="scientific">Lojkania enalia</name>
    <dbReference type="NCBI Taxonomy" id="147567"/>
    <lineage>
        <taxon>Eukaryota</taxon>
        <taxon>Fungi</taxon>
        <taxon>Dikarya</taxon>
        <taxon>Ascomycota</taxon>
        <taxon>Pezizomycotina</taxon>
        <taxon>Dothideomycetes</taxon>
        <taxon>Pleosporomycetidae</taxon>
        <taxon>Pleosporales</taxon>
        <taxon>Pleosporales incertae sedis</taxon>
        <taxon>Lojkania</taxon>
    </lineage>
</organism>
<accession>A0A9P4TRR1</accession>
<evidence type="ECO:0000313" key="2">
    <source>
        <dbReference type="Proteomes" id="UP000800093"/>
    </source>
</evidence>
<comment type="caution">
    <text evidence="1">The sequence shown here is derived from an EMBL/GenBank/DDBJ whole genome shotgun (WGS) entry which is preliminary data.</text>
</comment>
<reference evidence="2" key="1">
    <citation type="journal article" date="2020" name="Stud. Mycol.">
        <title>101 Dothideomycetes genomes: A test case for predicting lifestyles and emergence of pathogens.</title>
        <authorList>
            <person name="Haridas S."/>
            <person name="Albert R."/>
            <person name="Binder M."/>
            <person name="Bloem J."/>
            <person name="LaButti K."/>
            <person name="Salamov A."/>
            <person name="Andreopoulos B."/>
            <person name="Baker S."/>
            <person name="Barry K."/>
            <person name="Bills G."/>
            <person name="Bluhm B."/>
            <person name="Cannon C."/>
            <person name="Castanera R."/>
            <person name="Culley D."/>
            <person name="Daum C."/>
            <person name="Ezra D."/>
            <person name="Gonzalez J."/>
            <person name="Henrissat B."/>
            <person name="Kuo A."/>
            <person name="Liang C."/>
            <person name="Lipzen A."/>
            <person name="Lutzoni F."/>
            <person name="Magnuson J."/>
            <person name="Mondo S."/>
            <person name="Nolan M."/>
            <person name="Ohm R."/>
            <person name="Pangilinan J."/>
            <person name="Park H.-J."/>
            <person name="Ramirez L."/>
            <person name="Alfaro M."/>
            <person name="Sun H."/>
            <person name="Tritt A."/>
            <person name="Yoshinaga Y."/>
            <person name="Zwiers L.-H."/>
            <person name="Turgeon B."/>
            <person name="Goodwin S."/>
            <person name="Spatafora J."/>
            <person name="Crous P."/>
            <person name="Grigoriev I."/>
        </authorList>
    </citation>
    <scope>NUCLEOTIDE SEQUENCE [LARGE SCALE GENOMIC DNA]</scope>
    <source>
        <strain evidence="2">CBS 304.66</strain>
    </source>
</reference>
<dbReference type="AlphaFoldDB" id="A0A9P4TRR1"/>